<protein>
    <submittedName>
        <fullName evidence="2">Allophanate hydrolase</fullName>
        <ecNumber evidence="2">3.5.1.54</ecNumber>
    </submittedName>
</protein>
<evidence type="ECO:0000313" key="3">
    <source>
        <dbReference type="Proteomes" id="UP000180235"/>
    </source>
</evidence>
<dbReference type="Pfam" id="PF01425">
    <property type="entry name" value="Amidase"/>
    <property type="match status" value="1"/>
</dbReference>
<dbReference type="InterPro" id="IPR036928">
    <property type="entry name" value="AS_sf"/>
</dbReference>
<dbReference type="InterPro" id="IPR023631">
    <property type="entry name" value="Amidase_dom"/>
</dbReference>
<sequence>MPLSLDLQSLRHAYAEGDLTPVQVIGLVYERIERYADPAVWIYLAPQAESLAQAQAVMEKGAAEQPLYGIPLAIKDNLDWAGVPTTAGCPAFAYVPEVSATVVAKLIAAGAIPIGKTNLDQFATGLVGTRSPYGVCRNPFDPDYIPGGSSSGSAVAVSAGLVSFSLGTDTAGSGRVPAAFNQIVGLKPTRGYLSTQGLVPAVRSLDCVAIFALTCADAQAVLDVAAGFDPLDPFSQTPHWQDLPPRVRVGVPPLAQLDFAGNGVAAHNYDRALQRLADLGCTLVTMDLEPFLAVGALLYEGAWLAARTAAVGDFLRQPQAGVDPVVRQIILAGQGISGVKVFQDMHHLASLKRQTEAQWEQMDLLALPTTGTIYRVAEVMANPVALNRNLGRYTNFVNLLDLCALAVPSGLQPNGLPTGMTLMAPAGRDRGLCAWGHRYQESLGGTLGATGIAYGGIHP</sequence>
<dbReference type="Gene3D" id="1.20.58.1700">
    <property type="match status" value="1"/>
</dbReference>
<dbReference type="SUPFAM" id="SSF75304">
    <property type="entry name" value="Amidase signature (AS) enzymes"/>
    <property type="match status" value="1"/>
</dbReference>
<proteinExistence type="predicted"/>
<dbReference type="GO" id="GO:0004039">
    <property type="term" value="F:allophanate hydrolase activity"/>
    <property type="evidence" value="ECO:0007669"/>
    <property type="project" value="UniProtKB-EC"/>
</dbReference>
<dbReference type="KEGG" id="glt:GlitD10_1983"/>
<dbReference type="NCBIfam" id="TIGR02713">
    <property type="entry name" value="allophanate_hyd"/>
    <property type="match status" value="1"/>
</dbReference>
<dbReference type="EC" id="3.5.1.54" evidence="2"/>
<dbReference type="PANTHER" id="PTHR11895">
    <property type="entry name" value="TRANSAMIDASE"/>
    <property type="match status" value="1"/>
</dbReference>
<evidence type="ECO:0000259" key="1">
    <source>
        <dbReference type="Pfam" id="PF01425"/>
    </source>
</evidence>
<name>A0A1J0AEF0_9CYAN</name>
<dbReference type="PANTHER" id="PTHR11895:SF169">
    <property type="entry name" value="GLUTAMYL-TRNA(GLN) AMIDOTRANSFERASE"/>
    <property type="match status" value="1"/>
</dbReference>
<dbReference type="InterPro" id="IPR000120">
    <property type="entry name" value="Amidase"/>
</dbReference>
<keyword evidence="2" id="KW-0378">Hydrolase</keyword>
<reference evidence="2 3" key="1">
    <citation type="submission" date="2016-10" db="EMBL/GenBank/DDBJ databases">
        <title>Description of Gloeomargarita lithophora gen. nov., sp. nov., a thylakoid-bearing basal-branching cyanobacterium with intracellular carbonates, and proposal for Gloeomargaritales ord. nov.</title>
        <authorList>
            <person name="Moreira D."/>
            <person name="Tavera R."/>
            <person name="Benzerara K."/>
            <person name="Skouri-Panet F."/>
            <person name="Couradeau E."/>
            <person name="Gerard E."/>
            <person name="Loussert C."/>
            <person name="Novelo E."/>
            <person name="Zivanovic Y."/>
            <person name="Lopez-Garcia P."/>
        </authorList>
    </citation>
    <scope>NUCLEOTIDE SEQUENCE [LARGE SCALE GENOMIC DNA]</scope>
    <source>
        <strain evidence="2 3">D10</strain>
    </source>
</reference>
<organism evidence="2 3">
    <name type="scientific">Gloeomargarita lithophora Alchichica-D10</name>
    <dbReference type="NCBI Taxonomy" id="1188229"/>
    <lineage>
        <taxon>Bacteria</taxon>
        <taxon>Bacillati</taxon>
        <taxon>Cyanobacteriota</taxon>
        <taxon>Cyanophyceae</taxon>
        <taxon>Gloeomargaritales</taxon>
        <taxon>Gloeomargaritaceae</taxon>
        <taxon>Gloeomargarita</taxon>
    </lineage>
</organism>
<dbReference type="AlphaFoldDB" id="A0A1J0AEF0"/>
<gene>
    <name evidence="2" type="ORF">GlitD10_1983</name>
</gene>
<keyword evidence="3" id="KW-1185">Reference proteome</keyword>
<dbReference type="EMBL" id="CP017675">
    <property type="protein sequence ID" value="APB34309.1"/>
    <property type="molecule type" value="Genomic_DNA"/>
</dbReference>
<dbReference type="Proteomes" id="UP000180235">
    <property type="component" value="Chromosome"/>
</dbReference>
<dbReference type="RefSeq" id="WP_216634563.1">
    <property type="nucleotide sequence ID" value="NZ_CP017675.1"/>
</dbReference>
<dbReference type="Gene3D" id="3.90.1300.10">
    <property type="entry name" value="Amidase signature (AS) domain"/>
    <property type="match status" value="1"/>
</dbReference>
<dbReference type="STRING" id="1188229.GlitD10_1983"/>
<feature type="domain" description="Amidase" evidence="1">
    <location>
        <begin position="27"/>
        <end position="433"/>
    </location>
</feature>
<dbReference type="InterPro" id="IPR014085">
    <property type="entry name" value="Allophanate_hydrolase"/>
</dbReference>
<evidence type="ECO:0000313" key="2">
    <source>
        <dbReference type="EMBL" id="APB34309.1"/>
    </source>
</evidence>
<accession>A0A1J0AEF0</accession>
<dbReference type="NCBIfam" id="NF006043">
    <property type="entry name" value="PRK08186.1"/>
    <property type="match status" value="1"/>
</dbReference>